<feature type="transmembrane region" description="Helical" evidence="3">
    <location>
        <begin position="40"/>
        <end position="58"/>
    </location>
</feature>
<dbReference type="SUPFAM" id="SSF63817">
    <property type="entry name" value="Sortase"/>
    <property type="match status" value="1"/>
</dbReference>
<reference evidence="4 5" key="1">
    <citation type="journal article" date="2016" name="Nat. Commun.">
        <title>Thousands of microbial genomes shed light on interconnected biogeochemical processes in an aquifer system.</title>
        <authorList>
            <person name="Anantharaman K."/>
            <person name="Brown C.T."/>
            <person name="Hug L.A."/>
            <person name="Sharon I."/>
            <person name="Castelle C.J."/>
            <person name="Probst A.J."/>
            <person name="Thomas B.C."/>
            <person name="Singh A."/>
            <person name="Wilkins M.J."/>
            <person name="Karaoz U."/>
            <person name="Brodie E.L."/>
            <person name="Williams K.H."/>
            <person name="Hubbard S.S."/>
            <person name="Banfield J.F."/>
        </authorList>
    </citation>
    <scope>NUCLEOTIDE SEQUENCE [LARGE SCALE GENOMIC DNA]</scope>
</reference>
<dbReference type="InterPro" id="IPR005754">
    <property type="entry name" value="Sortase"/>
</dbReference>
<proteinExistence type="predicted"/>
<dbReference type="EMBL" id="MFLD01000044">
    <property type="protein sequence ID" value="OGG58184.1"/>
    <property type="molecule type" value="Genomic_DNA"/>
</dbReference>
<accession>A0A1F6D9S2</accession>
<keyword evidence="3" id="KW-1133">Transmembrane helix</keyword>
<keyword evidence="3" id="KW-0472">Membrane</keyword>
<keyword evidence="3" id="KW-0812">Transmembrane</keyword>
<organism evidence="4 5">
    <name type="scientific">Candidatus Kaiserbacteria bacterium RIFCSPHIGHO2_02_FULL_49_16</name>
    <dbReference type="NCBI Taxonomy" id="1798490"/>
    <lineage>
        <taxon>Bacteria</taxon>
        <taxon>Candidatus Kaiseribacteriota</taxon>
    </lineage>
</organism>
<evidence type="ECO:0000256" key="1">
    <source>
        <dbReference type="ARBA" id="ARBA00022801"/>
    </source>
</evidence>
<protein>
    <recommendedName>
        <fullName evidence="6">Sortase</fullName>
    </recommendedName>
</protein>
<dbReference type="Pfam" id="PF04203">
    <property type="entry name" value="Sortase"/>
    <property type="match status" value="1"/>
</dbReference>
<dbReference type="InterPro" id="IPR023365">
    <property type="entry name" value="Sortase_dom-sf"/>
</dbReference>
<gene>
    <name evidence="4" type="ORF">A3C86_00805</name>
</gene>
<sequence>MELPGHEMSQKSVSESRPPVGRLQANQQSSWLGLPPRPPAAVFLATVFVVFVLTVLAADSFGFVPSYIDGSTQLTTSGSVDGEHDRTIALSDLPQLGSLEAIKAVAPEIIQEGILPEHISAPSIGLDLIVQNPATRDIPTLDTALQNGPVRYIDSAKLGEKGNILIFAHSSHLPVVRNQMYKAFNRINELKVGDSITISGGSTSLTTGGTDYIYSVTKVRLTDANEEIIDLSKTNGTRLTLSTCDTFGKKSARFVVEADFVGTVPSAN</sequence>
<evidence type="ECO:0000313" key="4">
    <source>
        <dbReference type="EMBL" id="OGG58184.1"/>
    </source>
</evidence>
<name>A0A1F6D9S2_9BACT</name>
<dbReference type="GO" id="GO:0016787">
    <property type="term" value="F:hydrolase activity"/>
    <property type="evidence" value="ECO:0007669"/>
    <property type="project" value="UniProtKB-KW"/>
</dbReference>
<evidence type="ECO:0000313" key="5">
    <source>
        <dbReference type="Proteomes" id="UP000178042"/>
    </source>
</evidence>
<evidence type="ECO:0000256" key="2">
    <source>
        <dbReference type="SAM" id="MobiDB-lite"/>
    </source>
</evidence>
<comment type="caution">
    <text evidence="4">The sequence shown here is derived from an EMBL/GenBank/DDBJ whole genome shotgun (WGS) entry which is preliminary data.</text>
</comment>
<keyword evidence="1" id="KW-0378">Hydrolase</keyword>
<feature type="region of interest" description="Disordered" evidence="2">
    <location>
        <begin position="1"/>
        <end position="20"/>
    </location>
</feature>
<dbReference type="Gene3D" id="2.40.260.10">
    <property type="entry name" value="Sortase"/>
    <property type="match status" value="1"/>
</dbReference>
<dbReference type="Proteomes" id="UP000178042">
    <property type="component" value="Unassembled WGS sequence"/>
</dbReference>
<evidence type="ECO:0000256" key="3">
    <source>
        <dbReference type="SAM" id="Phobius"/>
    </source>
</evidence>
<evidence type="ECO:0008006" key="6">
    <source>
        <dbReference type="Google" id="ProtNLM"/>
    </source>
</evidence>
<dbReference type="AlphaFoldDB" id="A0A1F6D9S2"/>